<keyword evidence="7" id="KW-0539">Nucleus</keyword>
<dbReference type="GO" id="GO:0005634">
    <property type="term" value="C:nucleus"/>
    <property type="evidence" value="ECO:0007669"/>
    <property type="project" value="UniProtKB-SubCell"/>
</dbReference>
<evidence type="ECO:0000256" key="3">
    <source>
        <dbReference type="ARBA" id="ARBA00006958"/>
    </source>
</evidence>
<gene>
    <name evidence="10" type="ORF">G2W53_017712</name>
</gene>
<keyword evidence="11" id="KW-1185">Reference proteome</keyword>
<dbReference type="OrthoDB" id="1718374at2759"/>
<evidence type="ECO:0000313" key="11">
    <source>
        <dbReference type="Proteomes" id="UP000634136"/>
    </source>
</evidence>
<evidence type="ECO:0000313" key="10">
    <source>
        <dbReference type="EMBL" id="KAF7826548.1"/>
    </source>
</evidence>
<evidence type="ECO:0000256" key="6">
    <source>
        <dbReference type="ARBA" id="ARBA00022801"/>
    </source>
</evidence>
<keyword evidence="5" id="KW-0479">Metal-binding</keyword>
<comment type="similarity">
    <text evidence="3">Belongs to the HARBI1 family.</text>
</comment>
<dbReference type="GO" id="GO:0016787">
    <property type="term" value="F:hydrolase activity"/>
    <property type="evidence" value="ECO:0007669"/>
    <property type="project" value="UniProtKB-KW"/>
</dbReference>
<dbReference type="InterPro" id="IPR045249">
    <property type="entry name" value="HARBI1-like"/>
</dbReference>
<dbReference type="GO" id="GO:0004518">
    <property type="term" value="F:nuclease activity"/>
    <property type="evidence" value="ECO:0007669"/>
    <property type="project" value="UniProtKB-KW"/>
</dbReference>
<sequence length="160" mass="17382">MALVASMVLLPLMLPSLPPLPLVLLFFPVGIMALMLLTFSPSKVDRNVVVYTVQDCLGALDGTYVKVNVLKADKPRYRSRKGEIATNVLGVCAPDMQFIYVLSGWEGSIADSRVLRSAITRTNGLKVPEGKVQLPPARRAPAFLEKLRCLAIMTVGVVNS</sequence>
<evidence type="ECO:0000256" key="4">
    <source>
        <dbReference type="ARBA" id="ARBA00022722"/>
    </source>
</evidence>
<evidence type="ECO:0000256" key="7">
    <source>
        <dbReference type="ARBA" id="ARBA00023242"/>
    </source>
</evidence>
<comment type="subcellular location">
    <subcellularLocation>
        <location evidence="2">Nucleus</location>
    </subcellularLocation>
</comment>
<evidence type="ECO:0000256" key="5">
    <source>
        <dbReference type="ARBA" id="ARBA00022723"/>
    </source>
</evidence>
<dbReference type="EMBL" id="JAAIUW010000006">
    <property type="protein sequence ID" value="KAF7826548.1"/>
    <property type="molecule type" value="Genomic_DNA"/>
</dbReference>
<feature type="transmembrane region" description="Helical" evidence="8">
    <location>
        <begin position="20"/>
        <end position="39"/>
    </location>
</feature>
<keyword evidence="8" id="KW-1133">Transmembrane helix</keyword>
<evidence type="ECO:0000256" key="2">
    <source>
        <dbReference type="ARBA" id="ARBA00004123"/>
    </source>
</evidence>
<proteinExistence type="inferred from homology"/>
<evidence type="ECO:0000259" key="9">
    <source>
        <dbReference type="Pfam" id="PF13359"/>
    </source>
</evidence>
<comment type="cofactor">
    <cofactor evidence="1">
        <name>a divalent metal cation</name>
        <dbReference type="ChEBI" id="CHEBI:60240"/>
    </cofactor>
</comment>
<dbReference type="PANTHER" id="PTHR22930:SF281">
    <property type="entry name" value="NUCLEASE"/>
    <property type="match status" value="1"/>
</dbReference>
<reference evidence="10" key="1">
    <citation type="submission" date="2020-09" db="EMBL/GenBank/DDBJ databases">
        <title>Genome-Enabled Discovery of Anthraquinone Biosynthesis in Senna tora.</title>
        <authorList>
            <person name="Kang S.-H."/>
            <person name="Pandey R.P."/>
            <person name="Lee C.-M."/>
            <person name="Sim J.-S."/>
            <person name="Jeong J.-T."/>
            <person name="Choi B.-S."/>
            <person name="Jung M."/>
            <person name="Ginzburg D."/>
            <person name="Zhao K."/>
            <person name="Won S.Y."/>
            <person name="Oh T.-J."/>
            <person name="Yu Y."/>
            <person name="Kim N.-H."/>
            <person name="Lee O.R."/>
            <person name="Lee T.-H."/>
            <person name="Bashyal P."/>
            <person name="Kim T.-S."/>
            <person name="Lee W.-H."/>
            <person name="Kawkins C."/>
            <person name="Kim C.-K."/>
            <person name="Kim J.S."/>
            <person name="Ahn B.O."/>
            <person name="Rhee S.Y."/>
            <person name="Sohng J.K."/>
        </authorList>
    </citation>
    <scope>NUCLEOTIDE SEQUENCE</scope>
    <source>
        <tissue evidence="10">Leaf</tissue>
    </source>
</reference>
<keyword evidence="4" id="KW-0540">Nuclease</keyword>
<dbReference type="PANTHER" id="PTHR22930">
    <property type="match status" value="1"/>
</dbReference>
<keyword evidence="8" id="KW-0812">Transmembrane</keyword>
<feature type="domain" description="DDE Tnp4" evidence="9">
    <location>
        <begin position="60"/>
        <end position="117"/>
    </location>
</feature>
<dbReference type="GO" id="GO:0046872">
    <property type="term" value="F:metal ion binding"/>
    <property type="evidence" value="ECO:0007669"/>
    <property type="project" value="UniProtKB-KW"/>
</dbReference>
<keyword evidence="8" id="KW-0472">Membrane</keyword>
<dbReference type="InterPro" id="IPR027806">
    <property type="entry name" value="HARBI1_dom"/>
</dbReference>
<dbReference type="AlphaFoldDB" id="A0A834WMQ3"/>
<accession>A0A834WMQ3</accession>
<dbReference type="Pfam" id="PF13359">
    <property type="entry name" value="DDE_Tnp_4"/>
    <property type="match status" value="1"/>
</dbReference>
<protein>
    <submittedName>
        <fullName evidence="10">Protein ALP1-like</fullName>
    </submittedName>
</protein>
<keyword evidence="6" id="KW-0378">Hydrolase</keyword>
<evidence type="ECO:0000256" key="1">
    <source>
        <dbReference type="ARBA" id="ARBA00001968"/>
    </source>
</evidence>
<comment type="caution">
    <text evidence="10">The sequence shown here is derived from an EMBL/GenBank/DDBJ whole genome shotgun (WGS) entry which is preliminary data.</text>
</comment>
<evidence type="ECO:0000256" key="8">
    <source>
        <dbReference type="SAM" id="Phobius"/>
    </source>
</evidence>
<dbReference type="Proteomes" id="UP000634136">
    <property type="component" value="Unassembled WGS sequence"/>
</dbReference>
<organism evidence="10 11">
    <name type="scientific">Senna tora</name>
    <dbReference type="NCBI Taxonomy" id="362788"/>
    <lineage>
        <taxon>Eukaryota</taxon>
        <taxon>Viridiplantae</taxon>
        <taxon>Streptophyta</taxon>
        <taxon>Embryophyta</taxon>
        <taxon>Tracheophyta</taxon>
        <taxon>Spermatophyta</taxon>
        <taxon>Magnoliopsida</taxon>
        <taxon>eudicotyledons</taxon>
        <taxon>Gunneridae</taxon>
        <taxon>Pentapetalae</taxon>
        <taxon>rosids</taxon>
        <taxon>fabids</taxon>
        <taxon>Fabales</taxon>
        <taxon>Fabaceae</taxon>
        <taxon>Caesalpinioideae</taxon>
        <taxon>Cassia clade</taxon>
        <taxon>Senna</taxon>
    </lineage>
</organism>
<name>A0A834WMQ3_9FABA</name>